<dbReference type="EMBL" id="CP061539">
    <property type="protein sequence ID" value="QNV37835.1"/>
    <property type="molecule type" value="Genomic_DNA"/>
</dbReference>
<dbReference type="KEGG" id="rter:IDM49_00520"/>
<organism evidence="2 3">
    <name type="scientific">Rothia terrae</name>
    <dbReference type="NCBI Taxonomy" id="396015"/>
    <lineage>
        <taxon>Bacteria</taxon>
        <taxon>Bacillati</taxon>
        <taxon>Actinomycetota</taxon>
        <taxon>Actinomycetes</taxon>
        <taxon>Micrococcales</taxon>
        <taxon>Micrococcaceae</taxon>
        <taxon>Rothia</taxon>
    </lineage>
</organism>
<dbReference type="InterPro" id="IPR040198">
    <property type="entry name" value="Fido_containing"/>
</dbReference>
<evidence type="ECO:0000313" key="3">
    <source>
        <dbReference type="Proteomes" id="UP000516404"/>
    </source>
</evidence>
<dbReference type="InterPro" id="IPR036597">
    <property type="entry name" value="Fido-like_dom_sf"/>
</dbReference>
<proteinExistence type="predicted"/>
<dbReference type="PROSITE" id="PS51459">
    <property type="entry name" value="FIDO"/>
    <property type="match status" value="1"/>
</dbReference>
<dbReference type="AlphaFoldDB" id="A0A7H2BDT9"/>
<sequence>MRKYKTLKAVFHQFDAQVAEAEERRRREVGFETSFTVGDYRLFYVATPQLLNIQEQVLLNERALELLAFDIPVAAQRSYLFDLITQEISATNEIEGVRSTRREIVEALQAEPSENKRFREIARLYLELSKGAIEAPESAQQVRYIYNQLLGDEIEPDDVPDGKLFRAGPVWVRDGAGKNIHAGAKDEEKIDGQLKAMFDHLSADDVPFIVSRLVSHFMFEATHPFYDGNGRFGRFLLSVQLQAVFSSYTVLTLSHIINTQKDKYYKAFVEVENDLNRGDATLFAQVMLELLRDAQLHLIQDFNAKKELMEVLSQRVNTLMDEAEDLSKGAIDSLFVFGQAFLFGGSVGLDWDTLAGVLAKSKNTARKYIDELESAGLLQRASSRPLRLTLSKDGVAFLSLERVPSDAS</sequence>
<evidence type="ECO:0000313" key="2">
    <source>
        <dbReference type="EMBL" id="QNV37835.1"/>
    </source>
</evidence>
<gene>
    <name evidence="2" type="ORF">IDM49_00520</name>
</gene>
<feature type="domain" description="Fido" evidence="1">
    <location>
        <begin position="137"/>
        <end position="289"/>
    </location>
</feature>
<dbReference type="PANTHER" id="PTHR13504">
    <property type="entry name" value="FIDO DOMAIN-CONTAINING PROTEIN DDB_G0283145"/>
    <property type="match status" value="1"/>
</dbReference>
<dbReference type="InterPro" id="IPR003812">
    <property type="entry name" value="Fido"/>
</dbReference>
<dbReference type="Pfam" id="PF02661">
    <property type="entry name" value="Fic"/>
    <property type="match status" value="1"/>
</dbReference>
<evidence type="ECO:0000259" key="1">
    <source>
        <dbReference type="PROSITE" id="PS51459"/>
    </source>
</evidence>
<reference evidence="2 3" key="1">
    <citation type="submission" date="2020-09" db="EMBL/GenBank/DDBJ databases">
        <title>Investigation of environmental microbes.</title>
        <authorList>
            <person name="Ou Y."/>
            <person name="Kang Q."/>
        </authorList>
    </citation>
    <scope>NUCLEOTIDE SEQUENCE [LARGE SCALE GENOMIC DNA]</scope>
    <source>
        <strain evidence="2 3">KJZ-14</strain>
    </source>
</reference>
<dbReference type="Gene3D" id="1.10.3290.10">
    <property type="entry name" value="Fido-like domain"/>
    <property type="match status" value="1"/>
</dbReference>
<dbReference type="GeneID" id="96622706"/>
<dbReference type="Proteomes" id="UP000516404">
    <property type="component" value="Chromosome"/>
</dbReference>
<protein>
    <submittedName>
        <fullName evidence="2">Fic family protein</fullName>
    </submittedName>
</protein>
<accession>A0A7H2BDT9</accession>
<dbReference type="SUPFAM" id="SSF140931">
    <property type="entry name" value="Fic-like"/>
    <property type="match status" value="1"/>
</dbReference>
<keyword evidence="3" id="KW-1185">Reference proteome</keyword>
<dbReference type="PANTHER" id="PTHR13504:SF40">
    <property type="entry name" value="FIDO DOMAIN-CONTAINING PROTEIN"/>
    <property type="match status" value="1"/>
</dbReference>
<dbReference type="RefSeq" id="WP_190724645.1">
    <property type="nucleotide sequence ID" value="NZ_CP061539.1"/>
</dbReference>
<name>A0A7H2BDT9_9MICC</name>